<evidence type="ECO:0000313" key="3">
    <source>
        <dbReference type="EMBL" id="RKU39755.1"/>
    </source>
</evidence>
<comment type="caution">
    <text evidence="3">The sequence shown here is derived from an EMBL/GenBank/DDBJ whole genome shotgun (WGS) entry which is preliminary data.</text>
</comment>
<dbReference type="OrthoDB" id="2819018at2759"/>
<feature type="transmembrane region" description="Helical" evidence="1">
    <location>
        <begin position="80"/>
        <end position="98"/>
    </location>
</feature>
<keyword evidence="1" id="KW-0472">Membrane</keyword>
<feature type="signal peptide" evidence="2">
    <location>
        <begin position="1"/>
        <end position="17"/>
    </location>
</feature>
<accession>A0A420XVU3</accession>
<name>A0A420XVU3_9PEZI</name>
<evidence type="ECO:0000313" key="4">
    <source>
        <dbReference type="Proteomes" id="UP000275385"/>
    </source>
</evidence>
<feature type="chain" id="PRO_5019329509" evidence="2">
    <location>
        <begin position="18"/>
        <end position="136"/>
    </location>
</feature>
<reference evidence="3 4" key="1">
    <citation type="submission" date="2018-08" db="EMBL/GenBank/DDBJ databases">
        <title>Draft genome of the lignicolous fungus Coniochaeta pulveracea.</title>
        <authorList>
            <person name="Borstlap C.J."/>
            <person name="De Witt R.N."/>
            <person name="Botha A."/>
            <person name="Volschenk H."/>
        </authorList>
    </citation>
    <scope>NUCLEOTIDE SEQUENCE [LARGE SCALE GENOMIC DNA]</scope>
    <source>
        <strain evidence="3 4">CAB683</strain>
    </source>
</reference>
<evidence type="ECO:0000256" key="2">
    <source>
        <dbReference type="SAM" id="SignalP"/>
    </source>
</evidence>
<feature type="transmembrane region" description="Helical" evidence="1">
    <location>
        <begin position="37"/>
        <end position="59"/>
    </location>
</feature>
<dbReference type="AlphaFoldDB" id="A0A420XVU3"/>
<sequence length="136" mass="14616">MFGKLLLTLDCLALVLGAPMADYNHTHIFNPNWPAHAKFHCGQTITLSICLGLITLFLTHRPDLPKGPAARDRRRDSLRLAAFTGSIYWLCGLAGYFFPGADGLDVEFGGPGFPQRNGFAAAAAVALVGGVVEGWM</sequence>
<protein>
    <submittedName>
        <fullName evidence="3">Uncharacterized protein</fullName>
    </submittedName>
</protein>
<dbReference type="EMBL" id="QVQW01000153">
    <property type="protein sequence ID" value="RKU39755.1"/>
    <property type="molecule type" value="Genomic_DNA"/>
</dbReference>
<keyword evidence="2" id="KW-0732">Signal</keyword>
<keyword evidence="1" id="KW-0812">Transmembrane</keyword>
<dbReference type="Proteomes" id="UP000275385">
    <property type="component" value="Unassembled WGS sequence"/>
</dbReference>
<keyword evidence="1" id="KW-1133">Transmembrane helix</keyword>
<proteinExistence type="predicted"/>
<dbReference type="STRING" id="177199.A0A420XVU3"/>
<dbReference type="InterPro" id="IPR046580">
    <property type="entry name" value="DUF6640"/>
</dbReference>
<feature type="transmembrane region" description="Helical" evidence="1">
    <location>
        <begin position="118"/>
        <end position="135"/>
    </location>
</feature>
<keyword evidence="4" id="KW-1185">Reference proteome</keyword>
<organism evidence="3 4">
    <name type="scientific">Coniochaeta pulveracea</name>
    <dbReference type="NCBI Taxonomy" id="177199"/>
    <lineage>
        <taxon>Eukaryota</taxon>
        <taxon>Fungi</taxon>
        <taxon>Dikarya</taxon>
        <taxon>Ascomycota</taxon>
        <taxon>Pezizomycotina</taxon>
        <taxon>Sordariomycetes</taxon>
        <taxon>Sordariomycetidae</taxon>
        <taxon>Coniochaetales</taxon>
        <taxon>Coniochaetaceae</taxon>
        <taxon>Coniochaeta</taxon>
    </lineage>
</organism>
<gene>
    <name evidence="3" type="ORF">DL546_000081</name>
</gene>
<evidence type="ECO:0000256" key="1">
    <source>
        <dbReference type="SAM" id="Phobius"/>
    </source>
</evidence>
<dbReference type="Pfam" id="PF20345">
    <property type="entry name" value="DUF6640"/>
    <property type="match status" value="1"/>
</dbReference>